<evidence type="ECO:0000256" key="1">
    <source>
        <dbReference type="ARBA" id="ARBA00022553"/>
    </source>
</evidence>
<dbReference type="Gene3D" id="3.40.50.2300">
    <property type="match status" value="1"/>
</dbReference>
<evidence type="ECO:0000259" key="3">
    <source>
        <dbReference type="PROSITE" id="PS50110"/>
    </source>
</evidence>
<feature type="modified residue" description="4-aspartylphosphate" evidence="2">
    <location>
        <position position="54"/>
    </location>
</feature>
<dbReference type="InterPro" id="IPR050595">
    <property type="entry name" value="Bact_response_regulator"/>
</dbReference>
<dbReference type="InterPro" id="IPR001789">
    <property type="entry name" value="Sig_transdc_resp-reg_receiver"/>
</dbReference>
<dbReference type="SMART" id="SM00448">
    <property type="entry name" value="REC"/>
    <property type="match status" value="1"/>
</dbReference>
<evidence type="ECO:0000256" key="2">
    <source>
        <dbReference type="PROSITE-ProRule" id="PRU00169"/>
    </source>
</evidence>
<dbReference type="InterPro" id="IPR011006">
    <property type="entry name" value="CheY-like_superfamily"/>
</dbReference>
<organism evidence="4 5">
    <name type="scientific">Candidatus Abyssobacteria bacterium SURF_17</name>
    <dbReference type="NCBI Taxonomy" id="2093361"/>
    <lineage>
        <taxon>Bacteria</taxon>
        <taxon>Pseudomonadati</taxon>
        <taxon>Candidatus Hydrogenedentota</taxon>
        <taxon>Candidatus Abyssobacteria</taxon>
    </lineage>
</organism>
<accession>A0A419EPL9</accession>
<dbReference type="GO" id="GO:0000160">
    <property type="term" value="P:phosphorelay signal transduction system"/>
    <property type="evidence" value="ECO:0007669"/>
    <property type="project" value="InterPro"/>
</dbReference>
<feature type="domain" description="Response regulatory" evidence="3">
    <location>
        <begin position="5"/>
        <end position="90"/>
    </location>
</feature>
<dbReference type="SUPFAM" id="SSF52172">
    <property type="entry name" value="CheY-like"/>
    <property type="match status" value="1"/>
</dbReference>
<dbReference type="EMBL" id="QZKI01000134">
    <property type="protein sequence ID" value="RJP64827.1"/>
    <property type="molecule type" value="Genomic_DNA"/>
</dbReference>
<sequence length="90" mass="9788">MEAISILVIDDEQTICSGCRLTLSDENYSVDTCMTGRAGLDAALKGTYDVVLLDMKLPDMDGMDILRAVHKEKPGIFVIVMTGYSTVQNA</sequence>
<evidence type="ECO:0000313" key="4">
    <source>
        <dbReference type="EMBL" id="RJP64827.1"/>
    </source>
</evidence>
<dbReference type="PANTHER" id="PTHR44591:SF3">
    <property type="entry name" value="RESPONSE REGULATORY DOMAIN-CONTAINING PROTEIN"/>
    <property type="match status" value="1"/>
</dbReference>
<name>A0A419EPL9_9BACT</name>
<dbReference type="PROSITE" id="PS50110">
    <property type="entry name" value="RESPONSE_REGULATORY"/>
    <property type="match status" value="1"/>
</dbReference>
<comment type="caution">
    <text evidence="4">The sequence shown here is derived from an EMBL/GenBank/DDBJ whole genome shotgun (WGS) entry which is preliminary data.</text>
</comment>
<dbReference type="AlphaFoldDB" id="A0A419EPL9"/>
<feature type="non-terminal residue" evidence="4">
    <location>
        <position position="90"/>
    </location>
</feature>
<protein>
    <submittedName>
        <fullName evidence="4">Response regulator</fullName>
    </submittedName>
</protein>
<gene>
    <name evidence="4" type="ORF">C4532_18695</name>
</gene>
<dbReference type="PANTHER" id="PTHR44591">
    <property type="entry name" value="STRESS RESPONSE REGULATOR PROTEIN 1"/>
    <property type="match status" value="1"/>
</dbReference>
<dbReference type="Pfam" id="PF00072">
    <property type="entry name" value="Response_reg"/>
    <property type="match status" value="1"/>
</dbReference>
<dbReference type="Proteomes" id="UP000285961">
    <property type="component" value="Unassembled WGS sequence"/>
</dbReference>
<keyword evidence="1 2" id="KW-0597">Phosphoprotein</keyword>
<evidence type="ECO:0000313" key="5">
    <source>
        <dbReference type="Proteomes" id="UP000285961"/>
    </source>
</evidence>
<reference evidence="4 5" key="1">
    <citation type="journal article" date="2017" name="ISME J.">
        <title>Energy and carbon metabolisms in a deep terrestrial subsurface fluid microbial community.</title>
        <authorList>
            <person name="Momper L."/>
            <person name="Jungbluth S.P."/>
            <person name="Lee M.D."/>
            <person name="Amend J.P."/>
        </authorList>
    </citation>
    <scope>NUCLEOTIDE SEQUENCE [LARGE SCALE GENOMIC DNA]</scope>
    <source>
        <strain evidence="4">SURF_17</strain>
    </source>
</reference>
<proteinExistence type="predicted"/>